<dbReference type="PANTHER" id="PTHR43179">
    <property type="entry name" value="RHAMNOSYLTRANSFERASE WBBL"/>
    <property type="match status" value="1"/>
</dbReference>
<comment type="caution">
    <text evidence="6">The sequence shown here is derived from an EMBL/GenBank/DDBJ whole genome shotgun (WGS) entry which is preliminary data.</text>
</comment>
<dbReference type="Pfam" id="PF00535">
    <property type="entry name" value="Glycos_transf_2"/>
    <property type="match status" value="1"/>
</dbReference>
<evidence type="ECO:0000259" key="5">
    <source>
        <dbReference type="Pfam" id="PF00535"/>
    </source>
</evidence>
<keyword evidence="4" id="KW-1133">Transmembrane helix</keyword>
<comment type="similarity">
    <text evidence="1">Belongs to the glycosyltransferase 2 family.</text>
</comment>
<evidence type="ECO:0000256" key="3">
    <source>
        <dbReference type="ARBA" id="ARBA00022679"/>
    </source>
</evidence>
<dbReference type="InterPro" id="IPR029044">
    <property type="entry name" value="Nucleotide-diphossugar_trans"/>
</dbReference>
<dbReference type="AlphaFoldDB" id="A0A1F7F4L0"/>
<dbReference type="EMBL" id="MFYX01000123">
    <property type="protein sequence ID" value="OGK01595.1"/>
    <property type="molecule type" value="Genomic_DNA"/>
</dbReference>
<accession>A0A1F7F4L0</accession>
<sequence length="342" mass="38431">MSQPKQPLITVIMLNWNGKQYLDDCLHSIQAQSYPALQITVVDNGSSDGSPEYVKNHFPAVNIIRNNKNLGFGGGTNIGITGCTTDFLVILNNDASLHPDCIKELYEAISKDSMAGSCASRIMLKSENDRIDAAGIVVCPDGLAIGRGRMEPTADYLDKKEVFFASGCCALFRKTMLDDIGLFDEGFFAYAEDTDLGWRAQSRGWKTLYIPTAIVYHHHSGSTSGVSPIKAYLVERNRLCVAIKNFPLSLLVYGLWYTVRRYFWQAYGVLFSRGRAGDFIRQYTMFHLGIILLKAWLCAFYMAPLMMKKRRRIRAEALIGPDRYWDILKRFGISARAIALKS</sequence>
<keyword evidence="4" id="KW-0812">Transmembrane</keyword>
<name>A0A1F7F4L0_UNCRA</name>
<dbReference type="PANTHER" id="PTHR43179:SF12">
    <property type="entry name" value="GALACTOFURANOSYLTRANSFERASE GLFT2"/>
    <property type="match status" value="1"/>
</dbReference>
<keyword evidence="4" id="KW-0472">Membrane</keyword>
<dbReference type="CDD" id="cd04186">
    <property type="entry name" value="GT_2_like_c"/>
    <property type="match status" value="1"/>
</dbReference>
<feature type="transmembrane region" description="Helical" evidence="4">
    <location>
        <begin position="279"/>
        <end position="303"/>
    </location>
</feature>
<organism evidence="6 7">
    <name type="scientific">Candidatus Raymondbacteria bacterium RIFOXYD12_FULL_49_13</name>
    <dbReference type="NCBI Taxonomy" id="1817890"/>
    <lineage>
        <taxon>Bacteria</taxon>
        <taxon>Raymondiibacteriota</taxon>
    </lineage>
</organism>
<evidence type="ECO:0000256" key="2">
    <source>
        <dbReference type="ARBA" id="ARBA00022676"/>
    </source>
</evidence>
<evidence type="ECO:0000256" key="4">
    <source>
        <dbReference type="SAM" id="Phobius"/>
    </source>
</evidence>
<feature type="domain" description="Glycosyltransferase 2-like" evidence="5">
    <location>
        <begin position="10"/>
        <end position="180"/>
    </location>
</feature>
<dbReference type="Proteomes" id="UP000179243">
    <property type="component" value="Unassembled WGS sequence"/>
</dbReference>
<evidence type="ECO:0000313" key="6">
    <source>
        <dbReference type="EMBL" id="OGK01595.1"/>
    </source>
</evidence>
<keyword evidence="3" id="KW-0808">Transferase</keyword>
<evidence type="ECO:0000313" key="7">
    <source>
        <dbReference type="Proteomes" id="UP000179243"/>
    </source>
</evidence>
<gene>
    <name evidence="6" type="ORF">A2519_06000</name>
</gene>
<proteinExistence type="inferred from homology"/>
<reference evidence="6 7" key="1">
    <citation type="journal article" date="2016" name="Nat. Commun.">
        <title>Thousands of microbial genomes shed light on interconnected biogeochemical processes in an aquifer system.</title>
        <authorList>
            <person name="Anantharaman K."/>
            <person name="Brown C.T."/>
            <person name="Hug L.A."/>
            <person name="Sharon I."/>
            <person name="Castelle C.J."/>
            <person name="Probst A.J."/>
            <person name="Thomas B.C."/>
            <person name="Singh A."/>
            <person name="Wilkins M.J."/>
            <person name="Karaoz U."/>
            <person name="Brodie E.L."/>
            <person name="Williams K.H."/>
            <person name="Hubbard S.S."/>
            <person name="Banfield J.F."/>
        </authorList>
    </citation>
    <scope>NUCLEOTIDE SEQUENCE [LARGE SCALE GENOMIC DNA]</scope>
</reference>
<dbReference type="SUPFAM" id="SSF53448">
    <property type="entry name" value="Nucleotide-diphospho-sugar transferases"/>
    <property type="match status" value="1"/>
</dbReference>
<protein>
    <recommendedName>
        <fullName evidence="5">Glycosyltransferase 2-like domain-containing protein</fullName>
    </recommendedName>
</protein>
<dbReference type="Gene3D" id="3.90.550.10">
    <property type="entry name" value="Spore Coat Polysaccharide Biosynthesis Protein SpsA, Chain A"/>
    <property type="match status" value="1"/>
</dbReference>
<dbReference type="InterPro" id="IPR001173">
    <property type="entry name" value="Glyco_trans_2-like"/>
</dbReference>
<dbReference type="GO" id="GO:0016757">
    <property type="term" value="F:glycosyltransferase activity"/>
    <property type="evidence" value="ECO:0007669"/>
    <property type="project" value="UniProtKB-KW"/>
</dbReference>
<evidence type="ECO:0000256" key="1">
    <source>
        <dbReference type="ARBA" id="ARBA00006739"/>
    </source>
</evidence>
<keyword evidence="2" id="KW-0328">Glycosyltransferase</keyword>